<protein>
    <submittedName>
        <fullName evidence="1">Uncharacterized protein</fullName>
    </submittedName>
</protein>
<reference evidence="1" key="1">
    <citation type="submission" date="2024-07" db="EMBL/GenBank/DDBJ databases">
        <title>A survey of Mimosa microsymbionts across Brazilian biomes reveals a high diversity of Paraburkholderia nodulating endemic species, but also that Cupriavidus is common as a symbiont of widespread species.</title>
        <authorList>
            <person name="Rouws L."/>
            <person name="Barauna A."/>
            <person name="Beukes C."/>
            <person name="Rouws J.R.C."/>
            <person name="De Faria S.M."/>
            <person name="Gross E."/>
            <person name="Bueno Dos Reis Junior F."/>
            <person name="Simon M.F."/>
            <person name="Maluk M."/>
            <person name="Odee D.W."/>
            <person name="Kenicer G."/>
            <person name="Young J.P.W."/>
            <person name="Reis V.M."/>
            <person name="Zilli J."/>
            <person name="James E.K."/>
        </authorList>
    </citation>
    <scope>NUCLEOTIDE SEQUENCE</scope>
    <source>
        <strain evidence="1">EG181B</strain>
    </source>
</reference>
<organism evidence="1 2">
    <name type="scientific">Paraburkholderia phymatum</name>
    <dbReference type="NCBI Taxonomy" id="148447"/>
    <lineage>
        <taxon>Bacteria</taxon>
        <taxon>Pseudomonadati</taxon>
        <taxon>Pseudomonadota</taxon>
        <taxon>Betaproteobacteria</taxon>
        <taxon>Burkholderiales</taxon>
        <taxon>Burkholderiaceae</taxon>
        <taxon>Paraburkholderia</taxon>
    </lineage>
</organism>
<keyword evidence="2" id="KW-1185">Reference proteome</keyword>
<dbReference type="EMBL" id="JBFRCH010000003">
    <property type="protein sequence ID" value="MEX3931600.1"/>
    <property type="molecule type" value="Genomic_DNA"/>
</dbReference>
<sequence>MTYIPPVAALIIGVLFAHEPMRALDRLAMACIPGGVYLLQSGRDPKNAAPAASAARRVA</sequence>
<name>A0ACC6TVZ1_9BURK</name>
<dbReference type="Proteomes" id="UP001558850">
    <property type="component" value="Unassembled WGS sequence"/>
</dbReference>
<gene>
    <name evidence="1" type="ORF">AB4Y32_07220</name>
</gene>
<evidence type="ECO:0000313" key="1">
    <source>
        <dbReference type="EMBL" id="MEX3931600.1"/>
    </source>
</evidence>
<accession>A0ACC6TVZ1</accession>
<comment type="caution">
    <text evidence="1">The sequence shown here is derived from an EMBL/GenBank/DDBJ whole genome shotgun (WGS) entry which is preliminary data.</text>
</comment>
<evidence type="ECO:0000313" key="2">
    <source>
        <dbReference type="Proteomes" id="UP001558850"/>
    </source>
</evidence>
<proteinExistence type="predicted"/>